<dbReference type="GO" id="GO:0005975">
    <property type="term" value="P:carbohydrate metabolic process"/>
    <property type="evidence" value="ECO:0007669"/>
    <property type="project" value="InterPro"/>
</dbReference>
<evidence type="ECO:0000256" key="7">
    <source>
        <dbReference type="PROSITE-ProRule" id="PRU10055"/>
    </source>
</evidence>
<dbReference type="PROSITE" id="PS00572">
    <property type="entry name" value="GLYCOSYL_HYDROL_F1_1"/>
    <property type="match status" value="2"/>
</dbReference>
<keyword evidence="5" id="KW-0325">Glycoprotein</keyword>
<accession>A0A482W5P1</accession>
<dbReference type="GO" id="GO:0008422">
    <property type="term" value="F:beta-glucosidase activity"/>
    <property type="evidence" value="ECO:0007669"/>
    <property type="project" value="TreeGrafter"/>
</dbReference>
<dbReference type="PANTHER" id="PTHR10353">
    <property type="entry name" value="GLYCOSYL HYDROLASE"/>
    <property type="match status" value="1"/>
</dbReference>
<evidence type="ECO:0000313" key="9">
    <source>
        <dbReference type="EMBL" id="RZC40245.1"/>
    </source>
</evidence>
<gene>
    <name evidence="9" type="ORF">BDFB_005774</name>
</gene>
<dbReference type="EC" id="3.2.1.21" evidence="3"/>
<dbReference type="InterPro" id="IPR017853">
    <property type="entry name" value="GH"/>
</dbReference>
<dbReference type="PANTHER" id="PTHR10353:SF36">
    <property type="entry name" value="LP05116P"/>
    <property type="match status" value="1"/>
</dbReference>
<keyword evidence="4 8" id="KW-0378">Hydrolase</keyword>
<dbReference type="PRINTS" id="PR00131">
    <property type="entry name" value="GLHYDRLASE1"/>
</dbReference>
<dbReference type="Pfam" id="PF00232">
    <property type="entry name" value="Glyco_hydro_1"/>
    <property type="match status" value="3"/>
</dbReference>
<sequence length="1305" mass="149402">VPWRLRKFVTWVRSTYNNSEIFITETDFSDKGGLKDDGRYYVDSYLSKFHTYKIHSNLFLQRQVTAASNRTFPPTVKFGAATASYQVEGAWNQDGKGENIWDHICHTDPDFILNYNNGDIACDSYNKYQEDVAMLKDLGVDFYRFSLSWSRILPRGLAGSPINQPGIDYYRNLSQALLDNGITPLVTIYHWDLPEPLQDIGGWPNPELEDHYAYYVRVVFENLGDLVKNWLTFNEPKQTCWEGYGTGRHAPGIQASGFADYKCAHTLIKAHARAYHIYDEEFRAEQQGSVGIVVDTCWYEPATDSDEDKDAAERAFQFTYGWYVNPIVNGNYPQVMIDRIGERSKQQGYAESRLPKFTAEESDYIKGTHDFLAVNAYTTFYAQSLDETDINDISYNGDLGVHTYFDPSWEASASAWLAVVPWGLQKVLKQISDTYNNPEIFITENGFSDRGGLDDDRRINYLREYLSYLLDAILDDGVNVTHYTAWSLMDNFEWYNGYRSSKNKNSKSIGCLLQASYSYQMFGGNINVLGADNRKFPPGFKFGTATAAYQVEGAWAEDGKGENIWDFITHTAPDYIADKSTGDIACDSYHKTDTDVALLKDLGVDHYRLSLSWSRILPTGYIDGQINDAGVAYYNDLLTKLQENGIEPVVTLYHWDLPQPLQQNLNGWLNETLVDAFANYARLAFELFGDRVKIWATFNEPYIVCEQGYESGQKAPAKVDAPGVDLYQCTHVLLKSHARAYHIYDEEYRPTQNGRIGIVLNTDWYEPETDSQNDLDASERHLQFQFGWFANPIVHGNYPQIMIDRIADRSAKEGFQKSRLPEFTSAEIEYIKGTYDFLGLNHYTTNMVKWREDDEIGEPHYWKDLSVTSYQDESWEDSASSWLKVVPWGIRKITNWIKNTYNVEIIITESGISDEGGILDDQARINYYREYLSNILEAIYDDGVNITGYTAWSLMDNFEWFQGYTNVLGADNRKFPPDFKFGVATAAYQVEGAWDADGKGENIWDHLTHTSPDSVVDKSNGDVACDSYHKTDTDLALLKELGVDFYRLSLSWSRILPTGYIDGQINFAGVKYYNNLLAKLQENGIDAMVTVYHWDLPQPLQEDLGGWLNDTLVDIYANYARLAFELFGDKVKYWVTFNEPYIVCEQGYESGRKAPAKVDSPGVDVYQCGHVLLKAHAKAYHIYNDEYRAAQNGKIGIVLNSNWYEPDSDNQDDIDSSERFLQFQVVPWGMRKITKWIKNTYKNPEILVTENGISDAGGILDDQSRINYYREYLSNLLEAIYDDDVNVTAYTAWSFMDNFEWLGGY</sequence>
<dbReference type="SUPFAM" id="SSF51445">
    <property type="entry name" value="(Trans)glycosidases"/>
    <property type="match status" value="3"/>
</dbReference>
<evidence type="ECO:0000256" key="1">
    <source>
        <dbReference type="ARBA" id="ARBA00010838"/>
    </source>
</evidence>
<dbReference type="STRING" id="1661398.A0A482W5P1"/>
<keyword evidence="10" id="KW-1185">Reference proteome</keyword>
<dbReference type="PROSITE" id="PS00653">
    <property type="entry name" value="GLYCOSYL_HYDROL_F1_2"/>
    <property type="match status" value="2"/>
</dbReference>
<dbReference type="EMBL" id="QDEB01027688">
    <property type="protein sequence ID" value="RZC40245.1"/>
    <property type="molecule type" value="Genomic_DNA"/>
</dbReference>
<evidence type="ECO:0000256" key="6">
    <source>
        <dbReference type="ARBA" id="ARBA00023295"/>
    </source>
</evidence>
<protein>
    <recommendedName>
        <fullName evidence="3">beta-glucosidase</fullName>
        <ecNumber evidence="3">3.2.1.21</ecNumber>
    </recommendedName>
</protein>
<comment type="subunit">
    <text evidence="2">Homodimer.</text>
</comment>
<evidence type="ECO:0000256" key="4">
    <source>
        <dbReference type="ARBA" id="ARBA00022801"/>
    </source>
</evidence>
<keyword evidence="6 8" id="KW-0326">Glycosidase</keyword>
<name>A0A482W5P1_ASBVE</name>
<reference evidence="9 10" key="1">
    <citation type="submission" date="2017-03" db="EMBL/GenBank/DDBJ databases">
        <title>Genome of the blue death feigning beetle - Asbolus verrucosus.</title>
        <authorList>
            <person name="Rider S.D."/>
        </authorList>
    </citation>
    <scope>NUCLEOTIDE SEQUENCE [LARGE SCALE GENOMIC DNA]</scope>
    <source>
        <strain evidence="9">Butters</strain>
        <tissue evidence="9">Head and leg muscle</tissue>
    </source>
</reference>
<evidence type="ECO:0000256" key="5">
    <source>
        <dbReference type="ARBA" id="ARBA00023180"/>
    </source>
</evidence>
<evidence type="ECO:0000256" key="2">
    <source>
        <dbReference type="ARBA" id="ARBA00011738"/>
    </source>
</evidence>
<evidence type="ECO:0000256" key="3">
    <source>
        <dbReference type="ARBA" id="ARBA00012744"/>
    </source>
</evidence>
<comment type="caution">
    <text evidence="9">The sequence shown here is derived from an EMBL/GenBank/DDBJ whole genome shotgun (WGS) entry which is preliminary data.</text>
</comment>
<dbReference type="InterPro" id="IPR001360">
    <property type="entry name" value="Glyco_hydro_1"/>
</dbReference>
<organism evidence="9 10">
    <name type="scientific">Asbolus verrucosus</name>
    <name type="common">Desert ironclad beetle</name>
    <dbReference type="NCBI Taxonomy" id="1661398"/>
    <lineage>
        <taxon>Eukaryota</taxon>
        <taxon>Metazoa</taxon>
        <taxon>Ecdysozoa</taxon>
        <taxon>Arthropoda</taxon>
        <taxon>Hexapoda</taxon>
        <taxon>Insecta</taxon>
        <taxon>Pterygota</taxon>
        <taxon>Neoptera</taxon>
        <taxon>Endopterygota</taxon>
        <taxon>Coleoptera</taxon>
        <taxon>Polyphaga</taxon>
        <taxon>Cucujiformia</taxon>
        <taxon>Tenebrionidae</taxon>
        <taxon>Pimeliinae</taxon>
        <taxon>Asbolus</taxon>
    </lineage>
</organism>
<dbReference type="Gene3D" id="3.20.20.80">
    <property type="entry name" value="Glycosidases"/>
    <property type="match status" value="4"/>
</dbReference>
<dbReference type="Proteomes" id="UP000292052">
    <property type="component" value="Unassembled WGS sequence"/>
</dbReference>
<dbReference type="InterPro" id="IPR033132">
    <property type="entry name" value="GH_1_N_CS"/>
</dbReference>
<dbReference type="OrthoDB" id="65569at2759"/>
<feature type="active site" description="Nucleophile" evidence="7">
    <location>
        <position position="1250"/>
    </location>
</feature>
<proteinExistence type="inferred from homology"/>
<feature type="non-terminal residue" evidence="9">
    <location>
        <position position="1"/>
    </location>
</feature>
<dbReference type="InterPro" id="IPR018120">
    <property type="entry name" value="Glyco_hydro_1_AS"/>
</dbReference>
<dbReference type="FunFam" id="3.20.20.80:FF:000013">
    <property type="entry name" value="lactase-phlorizin hydrolase"/>
    <property type="match status" value="2"/>
</dbReference>
<evidence type="ECO:0000256" key="8">
    <source>
        <dbReference type="RuleBase" id="RU004468"/>
    </source>
</evidence>
<evidence type="ECO:0000313" key="10">
    <source>
        <dbReference type="Proteomes" id="UP000292052"/>
    </source>
</evidence>
<feature type="non-terminal residue" evidence="9">
    <location>
        <position position="1305"/>
    </location>
</feature>
<comment type="similarity">
    <text evidence="1">Belongs to the glycosyl hydrolase 1 family.</text>
</comment>
<feature type="active site" description="Nucleophile" evidence="7">
    <location>
        <position position="444"/>
    </location>
</feature>